<feature type="transmembrane region" description="Helical" evidence="2">
    <location>
        <begin position="161"/>
        <end position="181"/>
    </location>
</feature>
<feature type="transmembrane region" description="Helical" evidence="2">
    <location>
        <begin position="193"/>
        <end position="219"/>
    </location>
</feature>
<accession>A0A8H7AVN8</accession>
<name>A0A8H7AVN8_9EURO</name>
<feature type="region of interest" description="Disordered" evidence="1">
    <location>
        <begin position="1"/>
        <end position="35"/>
    </location>
</feature>
<feature type="compositionally biased region" description="Polar residues" evidence="1">
    <location>
        <begin position="91"/>
        <end position="110"/>
    </location>
</feature>
<feature type="compositionally biased region" description="Polar residues" evidence="1">
    <location>
        <begin position="17"/>
        <end position="28"/>
    </location>
</feature>
<feature type="region of interest" description="Disordered" evidence="1">
    <location>
        <begin position="87"/>
        <end position="110"/>
    </location>
</feature>
<dbReference type="Proteomes" id="UP000606974">
    <property type="component" value="Unassembled WGS sequence"/>
</dbReference>
<keyword evidence="2" id="KW-1133">Transmembrane helix</keyword>
<feature type="compositionally biased region" description="Polar residues" evidence="1">
    <location>
        <begin position="303"/>
        <end position="315"/>
    </location>
</feature>
<evidence type="ECO:0000313" key="3">
    <source>
        <dbReference type="EMBL" id="KAF7513846.1"/>
    </source>
</evidence>
<comment type="caution">
    <text evidence="3">The sequence shown here is derived from an EMBL/GenBank/DDBJ whole genome shotgun (WGS) entry which is preliminary data.</text>
</comment>
<reference evidence="3" key="1">
    <citation type="submission" date="2020-02" db="EMBL/GenBank/DDBJ databases">
        <authorList>
            <person name="Palmer J.M."/>
        </authorList>
    </citation>
    <scope>NUCLEOTIDE SEQUENCE</scope>
    <source>
        <strain evidence="3">EPUS1.4</strain>
        <tissue evidence="3">Thallus</tissue>
    </source>
</reference>
<dbReference type="EMBL" id="JAACFV010000003">
    <property type="protein sequence ID" value="KAF7513846.1"/>
    <property type="molecule type" value="Genomic_DNA"/>
</dbReference>
<dbReference type="AlphaFoldDB" id="A0A8H7AVN8"/>
<keyword evidence="2" id="KW-0812">Transmembrane</keyword>
<sequence length="362" mass="39651">MGNNQNGITGRLRSMFNGRSTISRQNSPPLVVSPKSPAPRLGLSILSSPTIDLPGLPSHVLLSSRASISPRSIHRLTPQDGITIAAPPSARSGQSRSAAHSVFPNPSRSEVTSPRTIWDWEHVRDHSGSIRRRRRKRAIGQVRPRHGLKSILQEKAGRSKLIRCFSLGLLLAVGLTIYLALALSNVINGLNVHIFVIVVGLVLVMAFAHATVRLCMYILRPPEYPISRTNSNAMVAPGEPIPVVLRRDEEDFSEDETEGIPKDAVLPAPPPPYGLWRGSTRMNPNLMHWRRVETLQREEAPPESNNRNSEQTSSPNRPPSYATEDGVRYVLDAELRSAMPEAGSGALPVHPSERGRIASGVL</sequence>
<protein>
    <submittedName>
        <fullName evidence="3">Uncharacterized protein</fullName>
    </submittedName>
</protein>
<gene>
    <name evidence="3" type="ORF">GJ744_006460</name>
</gene>
<proteinExistence type="predicted"/>
<feature type="region of interest" description="Disordered" evidence="1">
    <location>
        <begin position="296"/>
        <end position="327"/>
    </location>
</feature>
<feature type="region of interest" description="Disordered" evidence="1">
    <location>
        <begin position="340"/>
        <end position="362"/>
    </location>
</feature>
<organism evidence="3 4">
    <name type="scientific">Endocarpon pusillum</name>
    <dbReference type="NCBI Taxonomy" id="364733"/>
    <lineage>
        <taxon>Eukaryota</taxon>
        <taxon>Fungi</taxon>
        <taxon>Dikarya</taxon>
        <taxon>Ascomycota</taxon>
        <taxon>Pezizomycotina</taxon>
        <taxon>Eurotiomycetes</taxon>
        <taxon>Chaetothyriomycetidae</taxon>
        <taxon>Verrucariales</taxon>
        <taxon>Verrucariaceae</taxon>
        <taxon>Endocarpon</taxon>
    </lineage>
</organism>
<evidence type="ECO:0000256" key="2">
    <source>
        <dbReference type="SAM" id="Phobius"/>
    </source>
</evidence>
<keyword evidence="2" id="KW-0472">Membrane</keyword>
<evidence type="ECO:0000313" key="4">
    <source>
        <dbReference type="Proteomes" id="UP000606974"/>
    </source>
</evidence>
<dbReference type="OrthoDB" id="5417811at2759"/>
<evidence type="ECO:0000256" key="1">
    <source>
        <dbReference type="SAM" id="MobiDB-lite"/>
    </source>
</evidence>
<keyword evidence="4" id="KW-1185">Reference proteome</keyword>